<evidence type="ECO:0000256" key="5">
    <source>
        <dbReference type="SAM" id="MobiDB-lite"/>
    </source>
</evidence>
<dbReference type="RefSeq" id="WP_245678348.1">
    <property type="nucleotide sequence ID" value="NZ_CP012159.1"/>
</dbReference>
<dbReference type="AlphaFoldDB" id="A0A0K1E9G2"/>
<keyword evidence="4" id="KW-0732">Signal</keyword>
<dbReference type="PANTHER" id="PTHR43649:SF34">
    <property type="entry name" value="ABC TRANSPORTER PERIPLASMIC-BINDING PROTEIN YCJN-RELATED"/>
    <property type="match status" value="1"/>
</dbReference>
<comment type="similarity">
    <text evidence="2">Belongs to the bacterial solute-binding protein 1 family.</text>
</comment>
<evidence type="ECO:0000256" key="2">
    <source>
        <dbReference type="ARBA" id="ARBA00008520"/>
    </source>
</evidence>
<dbReference type="Gene3D" id="3.40.190.10">
    <property type="entry name" value="Periplasmic binding protein-like II"/>
    <property type="match status" value="2"/>
</dbReference>
<feature type="region of interest" description="Disordered" evidence="5">
    <location>
        <begin position="28"/>
        <end position="58"/>
    </location>
</feature>
<evidence type="ECO:0000256" key="1">
    <source>
        <dbReference type="ARBA" id="ARBA00004418"/>
    </source>
</evidence>
<dbReference type="InterPro" id="IPR050490">
    <property type="entry name" value="Bact_solute-bd_prot1"/>
</dbReference>
<dbReference type="KEGG" id="ccro:CMC5_016510"/>
<dbReference type="SUPFAM" id="SSF53850">
    <property type="entry name" value="Periplasmic binding protein-like II"/>
    <property type="match status" value="1"/>
</dbReference>
<dbReference type="Pfam" id="PF01547">
    <property type="entry name" value="SBP_bac_1"/>
    <property type="match status" value="1"/>
</dbReference>
<reference evidence="6 7" key="1">
    <citation type="submission" date="2015-07" db="EMBL/GenBank/DDBJ databases">
        <title>Genome analysis of myxobacterium Chondromyces crocatus Cm c5 reveals a high potential for natural compound synthesis and the genetic basis for the loss of fruiting body formation.</title>
        <authorList>
            <person name="Zaburannyi N."/>
            <person name="Bunk B."/>
            <person name="Maier J."/>
            <person name="Overmann J."/>
            <person name="Mueller R."/>
        </authorList>
    </citation>
    <scope>NUCLEOTIDE SEQUENCE [LARGE SCALE GENOMIC DNA]</scope>
    <source>
        <strain evidence="6 7">Cm c5</strain>
    </source>
</reference>
<evidence type="ECO:0000313" key="6">
    <source>
        <dbReference type="EMBL" id="AKT37510.1"/>
    </source>
</evidence>
<keyword evidence="3" id="KW-0813">Transport</keyword>
<comment type="subcellular location">
    <subcellularLocation>
        <location evidence="1">Periplasm</location>
    </subcellularLocation>
</comment>
<evidence type="ECO:0000256" key="3">
    <source>
        <dbReference type="ARBA" id="ARBA00022448"/>
    </source>
</evidence>
<evidence type="ECO:0000256" key="4">
    <source>
        <dbReference type="ARBA" id="ARBA00022729"/>
    </source>
</evidence>
<accession>A0A0K1E9G2</accession>
<proteinExistence type="inferred from homology"/>
<keyword evidence="7" id="KW-1185">Reference proteome</keyword>
<dbReference type="EMBL" id="CP012159">
    <property type="protein sequence ID" value="AKT37510.1"/>
    <property type="molecule type" value="Genomic_DNA"/>
</dbReference>
<dbReference type="PATRIC" id="fig|52.7.peg.1767"/>
<gene>
    <name evidence="6" type="ORF">CMC5_016510</name>
</gene>
<protein>
    <submittedName>
        <fullName evidence="6">ABC transporter substrate-binding protein</fullName>
    </submittedName>
</protein>
<name>A0A0K1E9G2_CHOCO</name>
<dbReference type="Proteomes" id="UP000067626">
    <property type="component" value="Chromosome"/>
</dbReference>
<dbReference type="InterPro" id="IPR006059">
    <property type="entry name" value="SBP"/>
</dbReference>
<organism evidence="6 7">
    <name type="scientific">Chondromyces crocatus</name>
    <dbReference type="NCBI Taxonomy" id="52"/>
    <lineage>
        <taxon>Bacteria</taxon>
        <taxon>Pseudomonadati</taxon>
        <taxon>Myxococcota</taxon>
        <taxon>Polyangia</taxon>
        <taxon>Polyangiales</taxon>
        <taxon>Polyangiaceae</taxon>
        <taxon>Chondromyces</taxon>
    </lineage>
</organism>
<evidence type="ECO:0000313" key="7">
    <source>
        <dbReference type="Proteomes" id="UP000067626"/>
    </source>
</evidence>
<feature type="compositionally biased region" description="Pro residues" evidence="5">
    <location>
        <begin position="40"/>
        <end position="51"/>
    </location>
</feature>
<dbReference type="STRING" id="52.CMC5_016510"/>
<dbReference type="CDD" id="cd14750">
    <property type="entry name" value="PBP2_TMBP"/>
    <property type="match status" value="1"/>
</dbReference>
<sequence length="453" mass="49230">MTHAGISDRRTFLAAALLIPGSSMLSGCRGEASDASGNPEPLPDVSLPPPAVDGAEEGRRHAGARLTYYAESVGVGAAIDRALCARFTADTGIRVNVVPRPRDATETYAGYQRLFQAHSADVDVVTLDVIWPGAFASHLLDLAPALGAVAAEHLEAITHNNTVRGRLVAMPWFTDFGMLYYRTDLLEKYGYAAPPTTWDELEQMALRIQAGERTSSRMFNGFVWQGKAYEGLTCNALEWIVSHGGGHLLENHAPTINNPHAARALTRARSWIRAISPAGVTAYEEEDARNVFQGGNAAFLRSWPYVYAAASAEGSRIQGRFDVAPLPHEPGQQSASTAGGWQIAISKYTRNEEASLSLLRYMVSPGVQRFRALAGGYIPTLSAVQRAPEVARKLPFLARLTGMTLVARPSSDAGPRYNEISIAFYQGVSKALHGTEPDEALRQIEQRMRRALR</sequence>
<dbReference type="GO" id="GO:0042597">
    <property type="term" value="C:periplasmic space"/>
    <property type="evidence" value="ECO:0007669"/>
    <property type="project" value="UniProtKB-SubCell"/>
</dbReference>
<dbReference type="PANTHER" id="PTHR43649">
    <property type="entry name" value="ARABINOSE-BINDING PROTEIN-RELATED"/>
    <property type="match status" value="1"/>
</dbReference>